<dbReference type="InterPro" id="IPR000157">
    <property type="entry name" value="TIR_dom"/>
</dbReference>
<dbReference type="InterPro" id="IPR011990">
    <property type="entry name" value="TPR-like_helical_dom_sf"/>
</dbReference>
<sequence>MSPLHAVVSSSNARTADFVHWCVTHIGRARPSINLGLATLEASRGALDDGKGMPLSCASFVVMLTQSNETADPHWIAAWQRALDSRAPITVVLGTSGLTLPPELKPYTMFDLSSRDASLLNALARHLHSKLAISTSPAAARAQAVDDNNARYGWSRVPSYFKDRTRERKKIADFIVDECTFLIAVYGRHGVGKRTLVARALQETARGKGVSRPIYVDAAQSPSTVFTDILQKLTDTLDDDAKQRVEKTREIPQISVERIFEEIARHIHGKPCLIVIERLDEIVEQTSNRVNDHMAQFLRYIASGTWHPFKVVLTTSVVPDEFRTLNLPHYRPVPLDHGLPSPDARRVLRALDNDGRLGLRDASAVLLARVLSVTLGYPLAIERFVTILMNDPATRPDSLIDHIERAIASAEERMPDYDAFISALVGEAFKRRSKDEQTVMQALAVYETPVPKEAVLFLLKKWRPEIELQSVVRQLLLSHLISQDDDKLTLDRVDREYALSKLAERHRGALRRKAAAWFRRMELPAHAWHTETDLNPHFAQFNIFLRTRDYARALHILDSIAPFLNRRGYFMRLAELSRGLRKEEVSNSIACKALSYEADAHWYMGDVRKAVELQEQVDALLIGSNASEEDRLDSKIRLIRFGFYLRSTDKTLDAARDCVQAILRAGHDDPRRGAFAWRNMLVCEFELGHLTEALACCESEHACAKASGDAELLQNSLVDASVVHVEMGELKVAEELLRQALSTSDESQSPRAEALVSCELASCLASLGRFEEAARFACKARELNQRIEAHAGAALCMRTHAAILLDQGRIQEAESTAEQACTEIKAFDDNGSRYVCMRAEIELARRPRSTVARQMLRQLDTEGRNEWSFNTLLGIASVGNKCIDGAEDSATEAFGQALERADRYLKHCAQNVSALGERALALAGLAVCGDKAKMPLAVQAYKVAFERASSSCMRKRLIRRFNALVKADAGEIGLDLMDMIFKQESQKVFISYPGEDAGNALVDKIEQDMPLELHLIRDRNRMRVGDSIDRFMQQIGKARLTIVVISDAYLRSEYCMTELLYMWEGSKRDCAGFMNRMVLLVVPPLEISSDENRRVYSQIWSDKHKDALTHARDNEDADVVATQKKLKDLAENTVSMLKCIANTLMADSTKTTIEAVISRLLDSR</sequence>
<dbReference type="InterPro" id="IPR002182">
    <property type="entry name" value="NB-ARC"/>
</dbReference>
<dbReference type="InterPro" id="IPR027417">
    <property type="entry name" value="P-loop_NTPase"/>
</dbReference>
<dbReference type="SMART" id="SM00255">
    <property type="entry name" value="TIR"/>
    <property type="match status" value="1"/>
</dbReference>
<dbReference type="SUPFAM" id="SSF48452">
    <property type="entry name" value="TPR-like"/>
    <property type="match status" value="1"/>
</dbReference>
<dbReference type="AlphaFoldDB" id="A0A158KBJ9"/>
<dbReference type="GO" id="GO:0007165">
    <property type="term" value="P:signal transduction"/>
    <property type="evidence" value="ECO:0007669"/>
    <property type="project" value="InterPro"/>
</dbReference>
<keyword evidence="3" id="KW-1185">Reference proteome</keyword>
<organism evidence="2 3">
    <name type="scientific">Caballeronia telluris</name>
    <dbReference type="NCBI Taxonomy" id="326475"/>
    <lineage>
        <taxon>Bacteria</taxon>
        <taxon>Pseudomonadati</taxon>
        <taxon>Pseudomonadota</taxon>
        <taxon>Betaproteobacteria</taxon>
        <taxon>Burkholderiales</taxon>
        <taxon>Burkholderiaceae</taxon>
        <taxon>Caballeronia</taxon>
    </lineage>
</organism>
<protein>
    <submittedName>
        <fullName evidence="2">Archaeal ATPase</fullName>
    </submittedName>
</protein>
<accession>A0A158KBJ9</accession>
<gene>
    <name evidence="2" type="ORF">AWB66_05863</name>
</gene>
<dbReference type="EMBL" id="FCNZ02000042">
    <property type="protein sequence ID" value="SAL78528.1"/>
    <property type="molecule type" value="Genomic_DNA"/>
</dbReference>
<dbReference type="Gene3D" id="3.40.50.300">
    <property type="entry name" value="P-loop containing nucleotide triphosphate hydrolases"/>
    <property type="match status" value="1"/>
</dbReference>
<proteinExistence type="predicted"/>
<evidence type="ECO:0000259" key="1">
    <source>
        <dbReference type="PROSITE" id="PS50104"/>
    </source>
</evidence>
<name>A0A158KBJ9_9BURK</name>
<dbReference type="Pfam" id="PF13676">
    <property type="entry name" value="TIR_2"/>
    <property type="match status" value="1"/>
</dbReference>
<dbReference type="STRING" id="326475.AWB66_05863"/>
<dbReference type="RefSeq" id="WP_159462970.1">
    <property type="nucleotide sequence ID" value="NZ_FCNZ02000042.1"/>
</dbReference>
<dbReference type="Proteomes" id="UP000054717">
    <property type="component" value="Unassembled WGS sequence"/>
</dbReference>
<dbReference type="SUPFAM" id="SSF52200">
    <property type="entry name" value="Toll/Interleukin receptor TIR domain"/>
    <property type="match status" value="1"/>
</dbReference>
<dbReference type="Gene3D" id="1.25.40.10">
    <property type="entry name" value="Tetratricopeptide repeat domain"/>
    <property type="match status" value="1"/>
</dbReference>
<reference evidence="2" key="1">
    <citation type="submission" date="2016-01" db="EMBL/GenBank/DDBJ databases">
        <authorList>
            <person name="Peeters Charlotte."/>
        </authorList>
    </citation>
    <scope>NUCLEOTIDE SEQUENCE</scope>
    <source>
        <strain evidence="2">LMG 22936</strain>
    </source>
</reference>
<dbReference type="SUPFAM" id="SSF52540">
    <property type="entry name" value="P-loop containing nucleoside triphosphate hydrolases"/>
    <property type="match status" value="1"/>
</dbReference>
<dbReference type="Gene3D" id="3.40.50.10140">
    <property type="entry name" value="Toll/interleukin-1 receptor homology (TIR) domain"/>
    <property type="match status" value="1"/>
</dbReference>
<evidence type="ECO:0000313" key="3">
    <source>
        <dbReference type="Proteomes" id="UP000054717"/>
    </source>
</evidence>
<dbReference type="PROSITE" id="PS50104">
    <property type="entry name" value="TIR"/>
    <property type="match status" value="1"/>
</dbReference>
<dbReference type="InterPro" id="IPR035897">
    <property type="entry name" value="Toll_tir_struct_dom_sf"/>
</dbReference>
<evidence type="ECO:0000313" key="2">
    <source>
        <dbReference type="EMBL" id="SAL78528.1"/>
    </source>
</evidence>
<dbReference type="Pfam" id="PF00931">
    <property type="entry name" value="NB-ARC"/>
    <property type="match status" value="1"/>
</dbReference>
<feature type="domain" description="TIR" evidence="1">
    <location>
        <begin position="984"/>
        <end position="1133"/>
    </location>
</feature>
<comment type="caution">
    <text evidence="2">The sequence shown here is derived from an EMBL/GenBank/DDBJ whole genome shotgun (WGS) entry which is preliminary data.</text>
</comment>